<dbReference type="GO" id="GO:0008835">
    <property type="term" value="F:diaminohydroxyphosphoribosylaminopyrimidine deaminase activity"/>
    <property type="evidence" value="ECO:0007669"/>
    <property type="project" value="UniProtKB-EC"/>
</dbReference>
<evidence type="ECO:0000256" key="17">
    <source>
        <dbReference type="PIRSR" id="PIRSR006769-3"/>
    </source>
</evidence>
<dbReference type="InterPro" id="IPR002125">
    <property type="entry name" value="CMP_dCMP_dom"/>
</dbReference>
<feature type="binding site" evidence="16">
    <location>
        <position position="176"/>
    </location>
    <ligand>
        <name>substrate</name>
    </ligand>
</feature>
<dbReference type="InterPro" id="IPR004794">
    <property type="entry name" value="Eubact_RibD"/>
</dbReference>
<evidence type="ECO:0000256" key="7">
    <source>
        <dbReference type="ARBA" id="ARBA00022723"/>
    </source>
</evidence>
<dbReference type="EC" id="1.1.1.193" evidence="14"/>
<evidence type="ECO:0000256" key="1">
    <source>
        <dbReference type="ARBA" id="ARBA00002151"/>
    </source>
</evidence>
<feature type="binding site" evidence="16">
    <location>
        <begin position="274"/>
        <end position="280"/>
    </location>
    <ligand>
        <name>NADP(+)</name>
        <dbReference type="ChEBI" id="CHEBI:58349"/>
    </ligand>
</feature>
<dbReference type="Proteomes" id="UP000194154">
    <property type="component" value="Chromosome"/>
</dbReference>
<dbReference type="InterPro" id="IPR002734">
    <property type="entry name" value="RibDG_C"/>
</dbReference>
<name>A0A1W7AD65_9STAP</name>
<evidence type="ECO:0000256" key="15">
    <source>
        <dbReference type="PIRSR" id="PIRSR006769-1"/>
    </source>
</evidence>
<dbReference type="PIRSF" id="PIRSF006769">
    <property type="entry name" value="RibD"/>
    <property type="match status" value="1"/>
</dbReference>
<proteinExistence type="inferred from homology"/>
<dbReference type="UniPathway" id="UPA00275">
    <property type="reaction ID" value="UER00401"/>
</dbReference>
<dbReference type="EMBL" id="CP021059">
    <property type="protein sequence ID" value="ARQ07501.1"/>
    <property type="molecule type" value="Genomic_DNA"/>
</dbReference>
<evidence type="ECO:0000256" key="5">
    <source>
        <dbReference type="ARBA" id="ARBA00007417"/>
    </source>
</evidence>
<evidence type="ECO:0000313" key="20">
    <source>
        <dbReference type="Proteomes" id="UP000194154"/>
    </source>
</evidence>
<evidence type="ECO:0000256" key="4">
    <source>
        <dbReference type="ARBA" id="ARBA00005259"/>
    </source>
</evidence>
<feature type="binding site" evidence="17">
    <location>
        <position position="71"/>
    </location>
    <ligand>
        <name>Zn(2+)</name>
        <dbReference type="ChEBI" id="CHEBI:29105"/>
        <note>catalytic</note>
    </ligand>
</feature>
<feature type="binding site" evidence="16">
    <location>
        <position position="146"/>
    </location>
    <ligand>
        <name>NADP(+)</name>
        <dbReference type="ChEBI" id="CHEBI:58349"/>
    </ligand>
</feature>
<feature type="domain" description="CMP/dCMP-type deaminase" evidence="18">
    <location>
        <begin position="1"/>
        <end position="116"/>
    </location>
</feature>
<dbReference type="CDD" id="cd01284">
    <property type="entry name" value="Riboflavin_deaminase-reductase"/>
    <property type="match status" value="1"/>
</dbReference>
<dbReference type="NCBIfam" id="TIGR00326">
    <property type="entry name" value="eubact_ribD"/>
    <property type="match status" value="1"/>
</dbReference>
<feature type="binding site" evidence="16">
    <location>
        <position position="196"/>
    </location>
    <ligand>
        <name>substrate</name>
    </ligand>
</feature>
<comment type="similarity">
    <text evidence="4 14">In the N-terminal section; belongs to the cytidine and deoxycytidylate deaminase family.</text>
</comment>
<dbReference type="GO" id="GO:0008270">
    <property type="term" value="F:zinc ion binding"/>
    <property type="evidence" value="ECO:0007669"/>
    <property type="project" value="InterPro"/>
</dbReference>
<keyword evidence="20" id="KW-1185">Reference proteome</keyword>
<feature type="binding site" evidence="16">
    <location>
        <position position="220"/>
    </location>
    <ligand>
        <name>NADP(+)</name>
        <dbReference type="ChEBI" id="CHEBI:58349"/>
    </ligand>
</feature>
<dbReference type="KEGG" id="mcak:MCCS_18730"/>
<keyword evidence="7 14" id="KW-0479">Metal-binding</keyword>
<dbReference type="AlphaFoldDB" id="A0A1W7AD65"/>
<dbReference type="Gene3D" id="3.40.140.10">
    <property type="entry name" value="Cytidine Deaminase, domain 2"/>
    <property type="match status" value="1"/>
</dbReference>
<evidence type="ECO:0000256" key="10">
    <source>
        <dbReference type="ARBA" id="ARBA00023002"/>
    </source>
</evidence>
<dbReference type="PROSITE" id="PS51747">
    <property type="entry name" value="CYT_DCMP_DEAMINASES_2"/>
    <property type="match status" value="1"/>
</dbReference>
<organism evidence="19 20">
    <name type="scientific">Macrococcoides canis</name>
    <dbReference type="NCBI Taxonomy" id="1855823"/>
    <lineage>
        <taxon>Bacteria</taxon>
        <taxon>Bacillati</taxon>
        <taxon>Bacillota</taxon>
        <taxon>Bacilli</taxon>
        <taxon>Bacillales</taxon>
        <taxon>Staphylococcaceae</taxon>
        <taxon>Macrococcoides</taxon>
    </lineage>
</organism>
<reference evidence="19 20" key="1">
    <citation type="journal article" date="2017" name="Int. J. Syst. Evol. Microbiol.">
        <title>Macrococcus canis sp. nov., a skin bacterium associated with infections in dogs.</title>
        <authorList>
            <person name="Gobeli Brawand S."/>
            <person name="Cotting K."/>
            <person name="Gomez-Sanz E."/>
            <person name="Collaud A."/>
            <person name="Thomann A."/>
            <person name="Brodard I."/>
            <person name="Rodriguez-Campos S."/>
            <person name="Strauss C."/>
            <person name="Perreten V."/>
        </authorList>
    </citation>
    <scope>NUCLEOTIDE SEQUENCE [LARGE SCALE GENOMIC DNA]</scope>
    <source>
        <strain evidence="19 20">KM45013</strain>
    </source>
</reference>
<sequence>MYINKAFELVKWTEGQTGMNPAVGCVIVKDDRIVGIGAHLTEGEAHAEVNAINMAGTHALGATLYCTLEPCSHHGKTPPCTEKIVAAGISKVVYAASDVTLSSGVSYMQSKGIEVEKVEDDAIDAFYAPFFKSKTASVPYVTIKMATTIDGKTADDESISKWITNDKSRAHAHRVRYGMDAILVGYNTYKKDTPTLDARLYKDKRIYKVIVTNGPFVLNTQDDNDYDRSRLIVISAIAQHIEGVTIIHVPHLSPEDILKALYNERIRNLLIEGGMQTIRSFIEAQCYNEIHHYIAPKLLGGTSKHQFLTTDTLSSMRDMTHFNLVSVNQFDDDVLLIYRKA</sequence>
<dbReference type="EC" id="3.5.4.26" evidence="14"/>
<evidence type="ECO:0000256" key="12">
    <source>
        <dbReference type="ARBA" id="ARBA00049861"/>
    </source>
</evidence>
<feature type="binding site" evidence="16">
    <location>
        <position position="199"/>
    </location>
    <ligand>
        <name>NADP(+)</name>
        <dbReference type="ChEBI" id="CHEBI:58349"/>
    </ligand>
</feature>
<dbReference type="PANTHER" id="PTHR38011">
    <property type="entry name" value="DIHYDROFOLATE REDUCTASE FAMILY PROTEIN (AFU_ORTHOLOGUE AFUA_8G06820)"/>
    <property type="match status" value="1"/>
</dbReference>
<keyword evidence="8 14" id="KW-0862">Zinc</keyword>
<evidence type="ECO:0000256" key="11">
    <source>
        <dbReference type="ARBA" id="ARBA00023268"/>
    </source>
</evidence>
<feature type="active site" description="Proton donor" evidence="15">
    <location>
        <position position="48"/>
    </location>
</feature>
<dbReference type="InterPro" id="IPR050765">
    <property type="entry name" value="Riboflavin_Biosynth_HTPR"/>
</dbReference>
<comment type="pathway">
    <text evidence="2 14">Cofactor biosynthesis; riboflavin biosynthesis; 5-amino-6-(D-ribitylamino)uracil from GTP: step 2/4.</text>
</comment>
<feature type="binding site" evidence="17">
    <location>
        <position position="46"/>
    </location>
    <ligand>
        <name>Zn(2+)</name>
        <dbReference type="ChEBI" id="CHEBI:29105"/>
        <note>catalytic</note>
    </ligand>
</feature>
<dbReference type="SUPFAM" id="SSF53927">
    <property type="entry name" value="Cytidine deaminase-like"/>
    <property type="match status" value="1"/>
</dbReference>
<keyword evidence="10 14" id="KW-0560">Oxidoreductase</keyword>
<evidence type="ECO:0000256" key="2">
    <source>
        <dbReference type="ARBA" id="ARBA00004882"/>
    </source>
</evidence>
<dbReference type="GeneID" id="35295966"/>
<gene>
    <name evidence="19" type="primary">ribD</name>
    <name evidence="19" type="ORF">MCCS_18730</name>
</gene>
<evidence type="ECO:0000256" key="13">
    <source>
        <dbReference type="ARBA" id="ARBA00049886"/>
    </source>
</evidence>
<feature type="binding site" evidence="16">
    <location>
        <position position="272"/>
    </location>
    <ligand>
        <name>substrate</name>
    </ligand>
</feature>
<keyword evidence="6 14" id="KW-0686">Riboflavin biosynthesis</keyword>
<dbReference type="PANTHER" id="PTHR38011:SF7">
    <property type="entry name" value="2,5-DIAMINO-6-RIBOSYLAMINO-4(3H)-PYRIMIDINONE 5'-PHOSPHATE REDUCTASE"/>
    <property type="match status" value="1"/>
</dbReference>
<dbReference type="Gene3D" id="3.40.430.10">
    <property type="entry name" value="Dihydrofolate Reductase, subunit A"/>
    <property type="match status" value="1"/>
</dbReference>
<dbReference type="SUPFAM" id="SSF53597">
    <property type="entry name" value="Dihydrofolate reductase-like"/>
    <property type="match status" value="1"/>
</dbReference>
<dbReference type="PROSITE" id="PS00903">
    <property type="entry name" value="CYT_DCMP_DEAMINASES_1"/>
    <property type="match status" value="1"/>
</dbReference>
<evidence type="ECO:0000259" key="18">
    <source>
        <dbReference type="PROSITE" id="PS51747"/>
    </source>
</evidence>
<comment type="cofactor">
    <cofactor evidence="14 17">
        <name>Zn(2+)</name>
        <dbReference type="ChEBI" id="CHEBI:29105"/>
    </cofactor>
    <text evidence="14 17">Binds 1 zinc ion.</text>
</comment>
<comment type="catalytic activity">
    <reaction evidence="12 14">
        <text>5-amino-6-(5-phospho-D-ribitylamino)uracil + NADP(+) = 5-amino-6-(5-phospho-D-ribosylamino)uracil + NADPH + H(+)</text>
        <dbReference type="Rhea" id="RHEA:17845"/>
        <dbReference type="ChEBI" id="CHEBI:15378"/>
        <dbReference type="ChEBI" id="CHEBI:57783"/>
        <dbReference type="ChEBI" id="CHEBI:58349"/>
        <dbReference type="ChEBI" id="CHEBI:58421"/>
        <dbReference type="ChEBI" id="CHEBI:58453"/>
        <dbReference type="EC" id="1.1.1.193"/>
    </reaction>
</comment>
<feature type="binding site" evidence="16">
    <location>
        <position position="192"/>
    </location>
    <ligand>
        <name>NADP(+)</name>
        <dbReference type="ChEBI" id="CHEBI:58349"/>
    </ligand>
</feature>
<evidence type="ECO:0000256" key="16">
    <source>
        <dbReference type="PIRSR" id="PIRSR006769-2"/>
    </source>
</evidence>
<dbReference type="InterPro" id="IPR016192">
    <property type="entry name" value="APOBEC/CMP_deaminase_Zn-bd"/>
</dbReference>
<dbReference type="InterPro" id="IPR016193">
    <property type="entry name" value="Cytidine_deaminase-like"/>
</dbReference>
<evidence type="ECO:0000313" key="19">
    <source>
        <dbReference type="EMBL" id="ARQ07501.1"/>
    </source>
</evidence>
<comment type="function">
    <text evidence="1 14">Converts 2,5-diamino-6-(ribosylamino)-4(3h)-pyrimidinone 5'-phosphate into 5-amino-6-(ribosylamino)-2,4(1h,3h)-pyrimidinedione 5'-phosphate.</text>
</comment>
<comment type="catalytic activity">
    <reaction evidence="13 14">
        <text>2,5-diamino-6-hydroxy-4-(5-phosphoribosylamino)-pyrimidine + H2O + H(+) = 5-amino-6-(5-phospho-D-ribosylamino)uracil + NH4(+)</text>
        <dbReference type="Rhea" id="RHEA:21868"/>
        <dbReference type="ChEBI" id="CHEBI:15377"/>
        <dbReference type="ChEBI" id="CHEBI:15378"/>
        <dbReference type="ChEBI" id="CHEBI:28938"/>
        <dbReference type="ChEBI" id="CHEBI:58453"/>
        <dbReference type="ChEBI" id="CHEBI:58614"/>
        <dbReference type="EC" id="3.5.4.26"/>
    </reaction>
</comment>
<feature type="binding site" evidence="16">
    <location>
        <position position="160"/>
    </location>
    <ligand>
        <name>substrate</name>
    </ligand>
</feature>
<dbReference type="InterPro" id="IPR024072">
    <property type="entry name" value="DHFR-like_dom_sf"/>
</dbReference>
<dbReference type="STRING" id="1855823.MCCS_18730"/>
<comment type="similarity">
    <text evidence="5 14">In the C-terminal section; belongs to the HTP reductase family.</text>
</comment>
<evidence type="ECO:0000256" key="9">
    <source>
        <dbReference type="ARBA" id="ARBA00022857"/>
    </source>
</evidence>
<accession>A0A1W7AD65</accession>
<dbReference type="GO" id="GO:0009231">
    <property type="term" value="P:riboflavin biosynthetic process"/>
    <property type="evidence" value="ECO:0007669"/>
    <property type="project" value="UniProtKB-UniPathway"/>
</dbReference>
<feature type="binding site" evidence="16">
    <location>
        <position position="188"/>
    </location>
    <ligand>
        <name>NADP(+)</name>
        <dbReference type="ChEBI" id="CHEBI:58349"/>
    </ligand>
</feature>
<feature type="binding site" evidence="16">
    <location>
        <position position="162"/>
    </location>
    <ligand>
        <name>NADP(+)</name>
        <dbReference type="ChEBI" id="CHEBI:58349"/>
    </ligand>
</feature>
<evidence type="ECO:0000256" key="14">
    <source>
        <dbReference type="PIRNR" id="PIRNR006769"/>
    </source>
</evidence>
<protein>
    <recommendedName>
        <fullName evidence="14">Riboflavin biosynthesis protein RibD</fullName>
    </recommendedName>
    <domain>
        <recommendedName>
            <fullName evidence="14">Diaminohydroxyphosphoribosylaminopyrimidine deaminase</fullName>
            <shortName evidence="14">DRAP deaminase</shortName>
            <ecNumber evidence="14">3.5.4.26</ecNumber>
        </recommendedName>
        <alternativeName>
            <fullName evidence="14">Riboflavin-specific deaminase</fullName>
        </alternativeName>
    </domain>
    <domain>
        <recommendedName>
            <fullName evidence="14">5-amino-6-(5-phosphoribosylamino)uracil reductase</fullName>
            <ecNumber evidence="14">1.1.1.193</ecNumber>
        </recommendedName>
        <alternativeName>
            <fullName evidence="14">HTP reductase</fullName>
        </alternativeName>
    </domain>
</protein>
<dbReference type="Pfam" id="PF01872">
    <property type="entry name" value="RibD_C"/>
    <property type="match status" value="1"/>
</dbReference>
<dbReference type="OrthoDB" id="9800865at2"/>
<feature type="binding site" evidence="17">
    <location>
        <position position="80"/>
    </location>
    <ligand>
        <name>Zn(2+)</name>
        <dbReference type="ChEBI" id="CHEBI:29105"/>
        <note>catalytic</note>
    </ligand>
</feature>
<keyword evidence="14" id="KW-0378">Hydrolase</keyword>
<dbReference type="RefSeq" id="WP_086043054.1">
    <property type="nucleotide sequence ID" value="NZ_CBCRZA010000004.1"/>
</dbReference>
<dbReference type="Pfam" id="PF00383">
    <property type="entry name" value="dCMP_cyt_deam_1"/>
    <property type="match status" value="1"/>
</dbReference>
<keyword evidence="9 14" id="KW-0521">NADP</keyword>
<evidence type="ECO:0000256" key="8">
    <source>
        <dbReference type="ARBA" id="ARBA00022833"/>
    </source>
</evidence>
<comment type="pathway">
    <text evidence="3 14">Cofactor biosynthesis; riboflavin biosynthesis; 5-amino-6-(D-ribitylamino)uracil from GTP: step 3/4.</text>
</comment>
<evidence type="ECO:0000256" key="3">
    <source>
        <dbReference type="ARBA" id="ARBA00004910"/>
    </source>
</evidence>
<keyword evidence="11" id="KW-0511">Multifunctional enzyme</keyword>
<dbReference type="GO" id="GO:0008703">
    <property type="term" value="F:5-amino-6-(5-phosphoribosylamino)uracil reductase activity"/>
    <property type="evidence" value="ECO:0007669"/>
    <property type="project" value="UniProtKB-EC"/>
</dbReference>
<evidence type="ECO:0000256" key="6">
    <source>
        <dbReference type="ARBA" id="ARBA00022619"/>
    </source>
</evidence>